<dbReference type="EMBL" id="BMNB01000009">
    <property type="protein sequence ID" value="GGM37723.1"/>
    <property type="molecule type" value="Genomic_DNA"/>
</dbReference>
<keyword evidence="3" id="KW-1185">Reference proteome</keyword>
<dbReference type="Proteomes" id="UP000608890">
    <property type="component" value="Unassembled WGS sequence"/>
</dbReference>
<reference evidence="2" key="1">
    <citation type="journal article" date="2014" name="Int. J. Syst. Evol. Microbiol.">
        <title>Complete genome sequence of Corynebacterium casei LMG S-19264T (=DSM 44701T), isolated from a smear-ripened cheese.</title>
        <authorList>
            <consortium name="US DOE Joint Genome Institute (JGI-PGF)"/>
            <person name="Walter F."/>
            <person name="Albersmeier A."/>
            <person name="Kalinowski J."/>
            <person name="Ruckert C."/>
        </authorList>
    </citation>
    <scope>NUCLEOTIDE SEQUENCE</scope>
    <source>
        <strain evidence="2">CGMCC 4.7312</strain>
    </source>
</reference>
<evidence type="ECO:0000313" key="3">
    <source>
        <dbReference type="Proteomes" id="UP000608890"/>
    </source>
</evidence>
<name>A0A917TTQ5_9ACTN</name>
<proteinExistence type="predicted"/>
<accession>A0A917TTQ5</accession>
<gene>
    <name evidence="2" type="ORF">GCM10011608_22840</name>
</gene>
<sequence>MVNVVAYGTFRIWVCSAHCSGAAARIEKYIANSAAKNMSSLESHTIVPTLTMLGRVREWIRLLSMAGAAVTRSLLPLTTAGDQRGPKPGAQMARSVPSGSPDLG</sequence>
<reference evidence="2" key="2">
    <citation type="submission" date="2020-09" db="EMBL/GenBank/DDBJ databases">
        <authorList>
            <person name="Sun Q."/>
            <person name="Zhou Y."/>
        </authorList>
    </citation>
    <scope>NUCLEOTIDE SEQUENCE</scope>
    <source>
        <strain evidence="2">CGMCC 4.7312</strain>
    </source>
</reference>
<evidence type="ECO:0000256" key="1">
    <source>
        <dbReference type="SAM" id="MobiDB-lite"/>
    </source>
</evidence>
<organism evidence="2 3">
    <name type="scientific">Micromonospora sonchi</name>
    <dbReference type="NCBI Taxonomy" id="1763543"/>
    <lineage>
        <taxon>Bacteria</taxon>
        <taxon>Bacillati</taxon>
        <taxon>Actinomycetota</taxon>
        <taxon>Actinomycetes</taxon>
        <taxon>Micromonosporales</taxon>
        <taxon>Micromonosporaceae</taxon>
        <taxon>Micromonospora</taxon>
    </lineage>
</organism>
<dbReference type="AlphaFoldDB" id="A0A917TTQ5"/>
<feature type="region of interest" description="Disordered" evidence="1">
    <location>
        <begin position="78"/>
        <end position="104"/>
    </location>
</feature>
<protein>
    <submittedName>
        <fullName evidence="2">Uncharacterized protein</fullName>
    </submittedName>
</protein>
<comment type="caution">
    <text evidence="2">The sequence shown here is derived from an EMBL/GenBank/DDBJ whole genome shotgun (WGS) entry which is preliminary data.</text>
</comment>
<evidence type="ECO:0000313" key="2">
    <source>
        <dbReference type="EMBL" id="GGM37723.1"/>
    </source>
</evidence>